<name>A0A975C0H4_9CAUL</name>
<protein>
    <submittedName>
        <fullName evidence="3">Endonuclease/exonuclease/phosphatase family protein</fullName>
    </submittedName>
</protein>
<evidence type="ECO:0000256" key="1">
    <source>
        <dbReference type="SAM" id="Phobius"/>
    </source>
</evidence>
<dbReference type="SUPFAM" id="SSF56219">
    <property type="entry name" value="DNase I-like"/>
    <property type="match status" value="1"/>
</dbReference>
<dbReference type="Proteomes" id="UP000663918">
    <property type="component" value="Chromosome"/>
</dbReference>
<dbReference type="InterPro" id="IPR005135">
    <property type="entry name" value="Endo/exonuclease/phosphatase"/>
</dbReference>
<gene>
    <name evidence="3" type="ORF">IFJ75_00665</name>
</gene>
<keyword evidence="3" id="KW-0378">Hydrolase</keyword>
<keyword evidence="1" id="KW-0812">Transmembrane</keyword>
<accession>A0A975C0H4</accession>
<dbReference type="KEGG" id="bgoe:IFJ75_00665"/>
<feature type="transmembrane region" description="Helical" evidence="1">
    <location>
        <begin position="88"/>
        <end position="107"/>
    </location>
</feature>
<feature type="transmembrane region" description="Helical" evidence="1">
    <location>
        <begin position="31"/>
        <end position="50"/>
    </location>
</feature>
<feature type="domain" description="Endonuclease/exonuclease/phosphatase" evidence="2">
    <location>
        <begin position="125"/>
        <end position="320"/>
    </location>
</feature>
<proteinExistence type="predicted"/>
<dbReference type="Pfam" id="PF03372">
    <property type="entry name" value="Exo_endo_phos"/>
    <property type="match status" value="1"/>
</dbReference>
<organism evidence="3 4">
    <name type="scientific">Brevundimonas goettingensis</name>
    <dbReference type="NCBI Taxonomy" id="2774190"/>
    <lineage>
        <taxon>Bacteria</taxon>
        <taxon>Pseudomonadati</taxon>
        <taxon>Pseudomonadota</taxon>
        <taxon>Alphaproteobacteria</taxon>
        <taxon>Caulobacterales</taxon>
        <taxon>Caulobacteraceae</taxon>
        <taxon>Brevundimonas</taxon>
    </lineage>
</organism>
<reference evidence="3" key="1">
    <citation type="submission" date="2020-09" db="EMBL/GenBank/DDBJ databases">
        <title>Brevundimonas sp. LVF2 isolated from a puddle in Goettingen, Germany.</title>
        <authorList>
            <person name="Friedrich I."/>
            <person name="Klassen A."/>
            <person name="Hannes N."/>
            <person name="Schneider D."/>
            <person name="Hertel R."/>
            <person name="Daniel R."/>
        </authorList>
    </citation>
    <scope>NUCLEOTIDE SEQUENCE</scope>
    <source>
        <strain evidence="3">LVF2</strain>
    </source>
</reference>
<keyword evidence="4" id="KW-1185">Reference proteome</keyword>
<keyword evidence="3" id="KW-0255">Endonuclease</keyword>
<dbReference type="AlphaFoldDB" id="A0A975C0H4"/>
<dbReference type="GO" id="GO:0004519">
    <property type="term" value="F:endonuclease activity"/>
    <property type="evidence" value="ECO:0007669"/>
    <property type="project" value="UniProtKB-KW"/>
</dbReference>
<keyword evidence="3" id="KW-0540">Nuclease</keyword>
<feature type="transmembrane region" description="Helical" evidence="1">
    <location>
        <begin position="62"/>
        <end position="83"/>
    </location>
</feature>
<evidence type="ECO:0000313" key="3">
    <source>
        <dbReference type="EMBL" id="QTC91483.1"/>
    </source>
</evidence>
<dbReference type="Gene3D" id="3.60.10.10">
    <property type="entry name" value="Endonuclease/exonuclease/phosphatase"/>
    <property type="match status" value="1"/>
</dbReference>
<dbReference type="RefSeq" id="WP_207870660.1">
    <property type="nucleotide sequence ID" value="NZ_CP062222.1"/>
</dbReference>
<dbReference type="EMBL" id="CP062222">
    <property type="protein sequence ID" value="QTC91483.1"/>
    <property type="molecule type" value="Genomic_DNA"/>
</dbReference>
<evidence type="ECO:0000259" key="2">
    <source>
        <dbReference type="Pfam" id="PF03372"/>
    </source>
</evidence>
<keyword evidence="1" id="KW-0472">Membrane</keyword>
<evidence type="ECO:0000313" key="4">
    <source>
        <dbReference type="Proteomes" id="UP000663918"/>
    </source>
</evidence>
<keyword evidence="1" id="KW-1133">Transmembrane helix</keyword>
<sequence length="337" mass="36438">MTKQLFDRGPEHQPILWSTRRHEDWPVARKIISALTICLMAVALLISGTALGRFDFAWSDLLAQFTAPALILTAILAPILLLLRLKTAFGVAVVTAAALSAAVWPQWMVDRGRPLVGAPVITLYSANLHLENANVSKIRSSIAQAKPDIVVVVEASPTVLQELDSILVNLPNRMTIDPGIAIASRYPLIPASHNVRYAKLYALAHIDSPLGPLNVVGVHLMRPWPYQAQEQQIRGVAALEVLLSQVTGPALVAGDFNSVSSGRIGRLIQRQTGLKPNPGWPGTWPALAPPPFAITIDQVYRTPDLAVLKRGLGRDTGSDHRPVVTKITESAKPGVPD</sequence>
<dbReference type="InterPro" id="IPR036691">
    <property type="entry name" value="Endo/exonu/phosph_ase_sf"/>
</dbReference>